<proteinExistence type="predicted"/>
<feature type="compositionally biased region" description="Basic and acidic residues" evidence="1">
    <location>
        <begin position="17"/>
        <end position="32"/>
    </location>
</feature>
<protein>
    <submittedName>
        <fullName evidence="2">Uncharacterized protein</fullName>
    </submittedName>
</protein>
<keyword evidence="3" id="KW-1185">Reference proteome</keyword>
<organism evidence="2 3">
    <name type="scientific">Actinocorallia herbida</name>
    <dbReference type="NCBI Taxonomy" id="58109"/>
    <lineage>
        <taxon>Bacteria</taxon>
        <taxon>Bacillati</taxon>
        <taxon>Actinomycetota</taxon>
        <taxon>Actinomycetes</taxon>
        <taxon>Streptosporangiales</taxon>
        <taxon>Thermomonosporaceae</taxon>
        <taxon>Actinocorallia</taxon>
    </lineage>
</organism>
<gene>
    <name evidence="2" type="ORF">EDD29_0539</name>
</gene>
<evidence type="ECO:0000313" key="3">
    <source>
        <dbReference type="Proteomes" id="UP000272400"/>
    </source>
</evidence>
<accession>A0A3N1CP08</accession>
<dbReference type="Proteomes" id="UP000272400">
    <property type="component" value="Unassembled WGS sequence"/>
</dbReference>
<evidence type="ECO:0000313" key="2">
    <source>
        <dbReference type="EMBL" id="ROO83050.1"/>
    </source>
</evidence>
<dbReference type="OrthoDB" id="3480693at2"/>
<reference evidence="2 3" key="1">
    <citation type="submission" date="2018-11" db="EMBL/GenBank/DDBJ databases">
        <title>Sequencing the genomes of 1000 actinobacteria strains.</title>
        <authorList>
            <person name="Klenk H.-P."/>
        </authorList>
    </citation>
    <scope>NUCLEOTIDE SEQUENCE [LARGE SCALE GENOMIC DNA]</scope>
    <source>
        <strain evidence="2 3">DSM 44254</strain>
    </source>
</reference>
<sequence>MTTMSTLCAARGRAHRRAEPPVRRPRPADGPDHNLLMLLIADREVRTGRTLPPGPCEDLTEEQLIAFWADPHLEPDAATR</sequence>
<evidence type="ECO:0000256" key="1">
    <source>
        <dbReference type="SAM" id="MobiDB-lite"/>
    </source>
</evidence>
<dbReference type="AlphaFoldDB" id="A0A3N1CP08"/>
<comment type="caution">
    <text evidence="2">The sequence shown here is derived from an EMBL/GenBank/DDBJ whole genome shotgun (WGS) entry which is preliminary data.</text>
</comment>
<name>A0A3N1CP08_9ACTN</name>
<dbReference type="RefSeq" id="WP_148085860.1">
    <property type="nucleotide sequence ID" value="NZ_RJKE01000001.1"/>
</dbReference>
<dbReference type="EMBL" id="RJKE01000001">
    <property type="protein sequence ID" value="ROO83050.1"/>
    <property type="molecule type" value="Genomic_DNA"/>
</dbReference>
<feature type="region of interest" description="Disordered" evidence="1">
    <location>
        <begin position="1"/>
        <end position="33"/>
    </location>
</feature>